<feature type="compositionally biased region" description="Polar residues" evidence="6">
    <location>
        <begin position="417"/>
        <end position="426"/>
    </location>
</feature>
<evidence type="ECO:0000256" key="2">
    <source>
        <dbReference type="ARBA" id="ARBA00022679"/>
    </source>
</evidence>
<dbReference type="PROSITE" id="PS00108">
    <property type="entry name" value="PROTEIN_KINASE_ST"/>
    <property type="match status" value="1"/>
</dbReference>
<evidence type="ECO:0000256" key="3">
    <source>
        <dbReference type="ARBA" id="ARBA00022741"/>
    </source>
</evidence>
<dbReference type="Gene3D" id="1.10.510.10">
    <property type="entry name" value="Transferase(Phosphotransferase) domain 1"/>
    <property type="match status" value="1"/>
</dbReference>
<feature type="compositionally biased region" description="Basic and acidic residues" evidence="6">
    <location>
        <begin position="153"/>
        <end position="167"/>
    </location>
</feature>
<feature type="compositionally biased region" description="Basic residues" evidence="6">
    <location>
        <begin position="482"/>
        <end position="498"/>
    </location>
</feature>
<dbReference type="GO" id="GO:0004674">
    <property type="term" value="F:protein serine/threonine kinase activity"/>
    <property type="evidence" value="ECO:0007669"/>
    <property type="project" value="UniProtKB-KW"/>
</dbReference>
<evidence type="ECO:0000256" key="6">
    <source>
        <dbReference type="SAM" id="MobiDB-lite"/>
    </source>
</evidence>
<dbReference type="Pfam" id="PF00069">
    <property type="entry name" value="Pkinase"/>
    <property type="match status" value="1"/>
</dbReference>
<evidence type="ECO:0000256" key="4">
    <source>
        <dbReference type="ARBA" id="ARBA00022777"/>
    </source>
</evidence>
<dbReference type="SMART" id="SM00220">
    <property type="entry name" value="S_TKc"/>
    <property type="match status" value="1"/>
</dbReference>
<evidence type="ECO:0000313" key="9">
    <source>
        <dbReference type="Proteomes" id="UP000712281"/>
    </source>
</evidence>
<keyword evidence="2" id="KW-0808">Transferase</keyword>
<dbReference type="AlphaFoldDB" id="A0A8S9L1S6"/>
<dbReference type="EMBL" id="QGKW02000717">
    <property type="protein sequence ID" value="KAF2600625.1"/>
    <property type="molecule type" value="Genomic_DNA"/>
</dbReference>
<feature type="region of interest" description="Disordered" evidence="6">
    <location>
        <begin position="141"/>
        <end position="257"/>
    </location>
</feature>
<dbReference type="PROSITE" id="PS50011">
    <property type="entry name" value="PROTEIN_KINASE_DOM"/>
    <property type="match status" value="1"/>
</dbReference>
<organism evidence="8 9">
    <name type="scientific">Brassica cretica</name>
    <name type="common">Mustard</name>
    <dbReference type="NCBI Taxonomy" id="69181"/>
    <lineage>
        <taxon>Eukaryota</taxon>
        <taxon>Viridiplantae</taxon>
        <taxon>Streptophyta</taxon>
        <taxon>Embryophyta</taxon>
        <taxon>Tracheophyta</taxon>
        <taxon>Spermatophyta</taxon>
        <taxon>Magnoliopsida</taxon>
        <taxon>eudicotyledons</taxon>
        <taxon>Gunneridae</taxon>
        <taxon>Pentapetalae</taxon>
        <taxon>rosids</taxon>
        <taxon>malvids</taxon>
        <taxon>Brassicales</taxon>
        <taxon>Brassicaceae</taxon>
        <taxon>Brassiceae</taxon>
        <taxon>Brassica</taxon>
    </lineage>
</organism>
<evidence type="ECO:0000256" key="5">
    <source>
        <dbReference type="ARBA" id="ARBA00022840"/>
    </source>
</evidence>
<feature type="compositionally biased region" description="Basic residues" evidence="6">
    <location>
        <begin position="168"/>
        <end position="177"/>
    </location>
</feature>
<dbReference type="GO" id="GO:0005737">
    <property type="term" value="C:cytoplasm"/>
    <property type="evidence" value="ECO:0007669"/>
    <property type="project" value="TreeGrafter"/>
</dbReference>
<feature type="domain" description="Protein kinase" evidence="7">
    <location>
        <begin position="1"/>
        <end position="231"/>
    </location>
</feature>
<feature type="region of interest" description="Disordered" evidence="6">
    <location>
        <begin position="355"/>
        <end position="510"/>
    </location>
</feature>
<dbReference type="Proteomes" id="UP000712281">
    <property type="component" value="Unassembled WGS sequence"/>
</dbReference>
<dbReference type="PANTHER" id="PTHR24346:SF82">
    <property type="entry name" value="KP78A-RELATED"/>
    <property type="match status" value="1"/>
</dbReference>
<feature type="compositionally biased region" description="Polar residues" evidence="6">
    <location>
        <begin position="440"/>
        <end position="452"/>
    </location>
</feature>
<keyword evidence="3" id="KW-0547">Nucleotide-binding</keyword>
<accession>A0A8S9L1S6</accession>
<feature type="compositionally biased region" description="Basic and acidic residues" evidence="6">
    <location>
        <begin position="201"/>
        <end position="238"/>
    </location>
</feature>
<dbReference type="GO" id="GO:0035556">
    <property type="term" value="P:intracellular signal transduction"/>
    <property type="evidence" value="ECO:0007669"/>
    <property type="project" value="TreeGrafter"/>
</dbReference>
<sequence>MIGLQLITHATRLATLKLQSFPVKSGEFFDYIVEKGRLQEEEARNFFQQIVSGVEYCHRNMVVHRDLKPENLLLDSRCNIKIADFGLSNVMRDGHFLKTSCGSPNYAAPEVISGKLYAGPEVDVRSDIVCSALCKDLDTHNTQQGSRNNYDALRARDSQSRGSDRSRGHARPAHHHADRPSARGVGSVPAQRNRAISRQEWQPRDRYRNNPPRRNVDRYARNSEDQCHDNFRNFRGESHSAISPRIGWQRQSDDNGNLYTPPPRQEDDFRMEQAAARDNPHIGHKETPLGTTQINLSRDKSTDAVEEVRGAILQYANCIDPAESAARRERLIQAEAQGQLEANAALVVRTSLVRKTTTGPEKESPLKQSSDRIPVSNRLGISGASASRQSSPLIPSTERASANSRLGPVNSDLDRNTPPNANSNANLRLPILNRLGPQLDANTSPATGTIKDTGTEANRKPGRPPGPRKVRGSPAGVPGTSARKRKVQQTKPPNVRKKLQVESTRTGNST</sequence>
<comment type="caution">
    <text evidence="8">The sequence shown here is derived from an EMBL/GenBank/DDBJ whole genome shotgun (WGS) entry which is preliminary data.</text>
</comment>
<reference evidence="8" key="1">
    <citation type="submission" date="2019-12" db="EMBL/GenBank/DDBJ databases">
        <title>Genome sequencing and annotation of Brassica cretica.</title>
        <authorList>
            <person name="Studholme D.J."/>
            <person name="Sarris P.F."/>
        </authorList>
    </citation>
    <scope>NUCLEOTIDE SEQUENCE</scope>
    <source>
        <strain evidence="8">PFS-001/15</strain>
        <tissue evidence="8">Leaf</tissue>
    </source>
</reference>
<dbReference type="InterPro" id="IPR008271">
    <property type="entry name" value="Ser/Thr_kinase_AS"/>
</dbReference>
<dbReference type="InterPro" id="IPR011009">
    <property type="entry name" value="Kinase-like_dom_sf"/>
</dbReference>
<name>A0A8S9L1S6_BRACR</name>
<gene>
    <name evidence="8" type="ORF">F2Q68_00011824</name>
</gene>
<keyword evidence="1" id="KW-0723">Serine/threonine-protein kinase</keyword>
<feature type="compositionally biased region" description="Polar residues" evidence="6">
    <location>
        <begin position="501"/>
        <end position="510"/>
    </location>
</feature>
<dbReference type="GO" id="GO:0005524">
    <property type="term" value="F:ATP binding"/>
    <property type="evidence" value="ECO:0007669"/>
    <property type="project" value="UniProtKB-KW"/>
</dbReference>
<feature type="compositionally biased region" description="Basic residues" evidence="6">
    <location>
        <begin position="460"/>
        <end position="471"/>
    </location>
</feature>
<keyword evidence="5" id="KW-0067">ATP-binding</keyword>
<evidence type="ECO:0000259" key="7">
    <source>
        <dbReference type="PROSITE" id="PS50011"/>
    </source>
</evidence>
<proteinExistence type="predicted"/>
<feature type="compositionally biased region" description="Polar residues" evidence="6">
    <location>
        <begin position="384"/>
        <end position="404"/>
    </location>
</feature>
<keyword evidence="4" id="KW-0418">Kinase</keyword>
<dbReference type="SUPFAM" id="SSF56112">
    <property type="entry name" value="Protein kinase-like (PK-like)"/>
    <property type="match status" value="1"/>
</dbReference>
<dbReference type="PANTHER" id="PTHR24346">
    <property type="entry name" value="MAP/MICROTUBULE AFFINITY-REGULATING KINASE"/>
    <property type="match status" value="1"/>
</dbReference>
<evidence type="ECO:0000313" key="8">
    <source>
        <dbReference type="EMBL" id="KAF2600625.1"/>
    </source>
</evidence>
<evidence type="ECO:0000256" key="1">
    <source>
        <dbReference type="ARBA" id="ARBA00022527"/>
    </source>
</evidence>
<protein>
    <recommendedName>
        <fullName evidence="7">Protein kinase domain-containing protein</fullName>
    </recommendedName>
</protein>
<dbReference type="InterPro" id="IPR000719">
    <property type="entry name" value="Prot_kinase_dom"/>
</dbReference>